<reference evidence="3" key="2">
    <citation type="submission" date="2017-02" db="EMBL/GenBank/DDBJ databases">
        <title>Sunflower complete genome.</title>
        <authorList>
            <person name="Langlade N."/>
            <person name="Munos S."/>
        </authorList>
    </citation>
    <scope>NUCLEOTIDE SEQUENCE [LARGE SCALE GENOMIC DNA]</scope>
    <source>
        <tissue evidence="3">Leaves</tissue>
    </source>
</reference>
<protein>
    <submittedName>
        <fullName evidence="3">Uncharacterized protein</fullName>
    </submittedName>
</protein>
<dbReference type="AlphaFoldDB" id="A0A251VQ17"/>
<organism evidence="3 4">
    <name type="scientific">Helianthus annuus</name>
    <name type="common">Common sunflower</name>
    <dbReference type="NCBI Taxonomy" id="4232"/>
    <lineage>
        <taxon>Eukaryota</taxon>
        <taxon>Viridiplantae</taxon>
        <taxon>Streptophyta</taxon>
        <taxon>Embryophyta</taxon>
        <taxon>Tracheophyta</taxon>
        <taxon>Spermatophyta</taxon>
        <taxon>Magnoliopsida</taxon>
        <taxon>eudicotyledons</taxon>
        <taxon>Gunneridae</taxon>
        <taxon>Pentapetalae</taxon>
        <taxon>asterids</taxon>
        <taxon>campanulids</taxon>
        <taxon>Asterales</taxon>
        <taxon>Asteraceae</taxon>
        <taxon>Asteroideae</taxon>
        <taxon>Heliantheae alliance</taxon>
        <taxon>Heliantheae</taxon>
        <taxon>Helianthus</taxon>
    </lineage>
</organism>
<dbReference type="PANTHER" id="PTHR33675:SF1">
    <property type="entry name" value="HOLOCARBOXYLASE SYNTHETASE"/>
    <property type="match status" value="1"/>
</dbReference>
<dbReference type="EMBL" id="CM007890">
    <property type="protein sequence ID" value="OTG37677.1"/>
    <property type="molecule type" value="Genomic_DNA"/>
</dbReference>
<evidence type="ECO:0000313" key="3">
    <source>
        <dbReference type="EMBL" id="OTG37677.1"/>
    </source>
</evidence>
<evidence type="ECO:0000313" key="4">
    <source>
        <dbReference type="Proteomes" id="UP000215914"/>
    </source>
</evidence>
<dbReference type="OrthoDB" id="638252at2759"/>
<reference evidence="2 4" key="1">
    <citation type="journal article" date="2017" name="Nature">
        <title>The sunflower genome provides insights into oil metabolism, flowering and Asterid evolution.</title>
        <authorList>
            <person name="Badouin H."/>
            <person name="Gouzy J."/>
            <person name="Grassa C.J."/>
            <person name="Murat F."/>
            <person name="Staton S.E."/>
            <person name="Cottret L."/>
            <person name="Lelandais-Briere C."/>
            <person name="Owens G.L."/>
            <person name="Carrere S."/>
            <person name="Mayjonade B."/>
            <person name="Legrand L."/>
            <person name="Gill N."/>
            <person name="Kane N.C."/>
            <person name="Bowers J.E."/>
            <person name="Hubner S."/>
            <person name="Bellec A."/>
            <person name="Berard A."/>
            <person name="Berges H."/>
            <person name="Blanchet N."/>
            <person name="Boniface M.C."/>
            <person name="Brunel D."/>
            <person name="Catrice O."/>
            <person name="Chaidir N."/>
            <person name="Claudel C."/>
            <person name="Donnadieu C."/>
            <person name="Faraut T."/>
            <person name="Fievet G."/>
            <person name="Helmstetter N."/>
            <person name="King M."/>
            <person name="Knapp S.J."/>
            <person name="Lai Z."/>
            <person name="Le Paslier M.C."/>
            <person name="Lippi Y."/>
            <person name="Lorenzon L."/>
            <person name="Mandel J.R."/>
            <person name="Marage G."/>
            <person name="Marchand G."/>
            <person name="Marquand E."/>
            <person name="Bret-Mestries E."/>
            <person name="Morien E."/>
            <person name="Nambeesan S."/>
            <person name="Nguyen T."/>
            <person name="Pegot-Espagnet P."/>
            <person name="Pouilly N."/>
            <person name="Raftis F."/>
            <person name="Sallet E."/>
            <person name="Schiex T."/>
            <person name="Thomas J."/>
            <person name="Vandecasteele C."/>
            <person name="Vares D."/>
            <person name="Vear F."/>
            <person name="Vautrin S."/>
            <person name="Crespi M."/>
            <person name="Mangin B."/>
            <person name="Burke J.M."/>
            <person name="Salse J."/>
            <person name="Munos S."/>
            <person name="Vincourt P."/>
            <person name="Rieseberg L.H."/>
            <person name="Langlade N.B."/>
        </authorList>
    </citation>
    <scope>NUCLEOTIDE SEQUENCE [LARGE SCALE GENOMIC DNA]</scope>
    <source>
        <strain evidence="4">cv. SF193</strain>
        <tissue evidence="2">Leaves</tissue>
    </source>
</reference>
<dbReference type="Gramene" id="mRNA:HanXRQr2_Chr01g0032811">
    <property type="protein sequence ID" value="mRNA:HanXRQr2_Chr01g0032811"/>
    <property type="gene ID" value="HanXRQr2_Chr01g0032811"/>
</dbReference>
<evidence type="ECO:0000313" key="2">
    <source>
        <dbReference type="EMBL" id="KAF5822944.1"/>
    </source>
</evidence>
<feature type="compositionally biased region" description="Polar residues" evidence="1">
    <location>
        <begin position="92"/>
        <end position="103"/>
    </location>
</feature>
<reference evidence="2" key="3">
    <citation type="submission" date="2020-06" db="EMBL/GenBank/DDBJ databases">
        <title>Helianthus annuus Genome sequencing and assembly Release 2.</title>
        <authorList>
            <person name="Gouzy J."/>
            <person name="Langlade N."/>
            <person name="Munos S."/>
        </authorList>
    </citation>
    <scope>NUCLEOTIDE SEQUENCE</scope>
    <source>
        <tissue evidence="2">Leaves</tissue>
    </source>
</reference>
<feature type="region of interest" description="Disordered" evidence="1">
    <location>
        <begin position="82"/>
        <end position="121"/>
    </location>
</feature>
<sequence>MAQRRKIETPVTTKPDIGLDLQQVATDVAKLYQESLNLRPISFDAGRRHSLTKAYEWISSQIQVGKSVTSTDIITYVQNELDSLPTDPHLNGASSSSTASIENNEPGENAPQDMEEDPPHV</sequence>
<accession>A0A251VQ17</accession>
<dbReference type="Proteomes" id="UP000215914">
    <property type="component" value="Chromosome 1"/>
</dbReference>
<proteinExistence type="predicted"/>
<keyword evidence="4" id="KW-1185">Reference proteome</keyword>
<gene>
    <name evidence="3" type="ORF">HannXRQ_Chr01g0021431</name>
    <name evidence="2" type="ORF">HanXRQr2_Chr01g0032811</name>
</gene>
<dbReference type="EMBL" id="MNCJ02000316">
    <property type="protein sequence ID" value="KAF5822944.1"/>
    <property type="molecule type" value="Genomic_DNA"/>
</dbReference>
<dbReference type="PANTHER" id="PTHR33675">
    <property type="entry name" value="NUCLEAR RECEPTOR FAMILY 2 GROUP C PROTEIN"/>
    <property type="match status" value="1"/>
</dbReference>
<evidence type="ECO:0000256" key="1">
    <source>
        <dbReference type="SAM" id="MobiDB-lite"/>
    </source>
</evidence>
<dbReference type="InParanoid" id="A0A251VQ17"/>
<name>A0A251VQ17_HELAN</name>